<dbReference type="EMBL" id="JADTFC010000019">
    <property type="protein sequence ID" value="MBG6287833.1"/>
    <property type="molecule type" value="Genomic_DNA"/>
</dbReference>
<proteinExistence type="predicted"/>
<accession>A0ABS0KID3</accession>
<evidence type="ECO:0000313" key="2">
    <source>
        <dbReference type="Proteomes" id="UP000608450"/>
    </source>
</evidence>
<sequence length="103" mass="11052">MGLITIRHENGAEEVLSAKALKTNASLSISNGRFVIAFESMSGVSILVDPMLPDRFVMTLPSDKLENRPTISGEIAEIDGLEDVIMSIAKSLRSRGGEAALLH</sequence>
<gene>
    <name evidence="1" type="ORF">I5I61_10290</name>
</gene>
<protein>
    <submittedName>
        <fullName evidence="1">Uncharacterized protein</fullName>
    </submittedName>
</protein>
<dbReference type="Proteomes" id="UP000608450">
    <property type="component" value="Unassembled WGS sequence"/>
</dbReference>
<name>A0ABS0KID3_PSENT</name>
<evidence type="ECO:0000313" key="1">
    <source>
        <dbReference type="EMBL" id="MBG6287833.1"/>
    </source>
</evidence>
<dbReference type="RefSeq" id="WP_196912624.1">
    <property type="nucleotide sequence ID" value="NZ_DAMDDB010000030.1"/>
</dbReference>
<organism evidence="1 2">
    <name type="scientific">Pseudomonas nitroreducens</name>
    <dbReference type="NCBI Taxonomy" id="46680"/>
    <lineage>
        <taxon>Bacteria</taxon>
        <taxon>Pseudomonadati</taxon>
        <taxon>Pseudomonadota</taxon>
        <taxon>Gammaproteobacteria</taxon>
        <taxon>Pseudomonadales</taxon>
        <taxon>Pseudomonadaceae</taxon>
        <taxon>Pseudomonas</taxon>
    </lineage>
</organism>
<reference evidence="1 2" key="1">
    <citation type="submission" date="2020-11" db="EMBL/GenBank/DDBJ databases">
        <title>Enhanced detection system for hospital associated transmission using whole genome sequencing surveillance.</title>
        <authorList>
            <person name="Harrison L.H."/>
            <person name="Van Tyne D."/>
            <person name="Marsh J.W."/>
            <person name="Griffith M.P."/>
            <person name="Snyder D.J."/>
            <person name="Cooper V.S."/>
            <person name="Mustapha M."/>
        </authorList>
    </citation>
    <scope>NUCLEOTIDE SEQUENCE [LARGE SCALE GENOMIC DNA]</scope>
    <source>
        <strain evidence="1 2">PSA00705</strain>
    </source>
</reference>
<comment type="caution">
    <text evidence="1">The sequence shown here is derived from an EMBL/GenBank/DDBJ whole genome shotgun (WGS) entry which is preliminary data.</text>
</comment>
<keyword evidence="2" id="KW-1185">Reference proteome</keyword>